<evidence type="ECO:0000256" key="4">
    <source>
        <dbReference type="ARBA" id="ARBA00044511"/>
    </source>
</evidence>
<evidence type="ECO:0000256" key="1">
    <source>
        <dbReference type="ARBA" id="ARBA00006192"/>
    </source>
</evidence>
<dbReference type="Gene3D" id="1.25.40.10">
    <property type="entry name" value="Tetratricopeptide repeat domain"/>
    <property type="match status" value="5"/>
</dbReference>
<dbReference type="EMBL" id="RBNI01011034">
    <property type="protein sequence ID" value="RUP43427.1"/>
    <property type="molecule type" value="Genomic_DNA"/>
</dbReference>
<dbReference type="PANTHER" id="PTHR47447">
    <property type="entry name" value="OS03G0856100 PROTEIN"/>
    <property type="match status" value="1"/>
</dbReference>
<comment type="function">
    <text evidence="3">Regulates mitochondrial small subunit maturation by controlling 15S rRNA 5'-end processing. Localizes to the 5' precursor of the 15S rRNA in a position that is subsequently occupied by mS47 in the mature yeast mtSSU. Uses structure and sequence-specific RNA recognition, binding to a single-stranded region of the precursor and specifically recognizing bases -6 to -1. The exchange of Ccm1 for mS47 is coupled to the irreversible removal of precursor rRNA that is accompanied by conformational changes of the mitoribosomal proteins uS5m and mS26. These conformational changes signal completion of 5'-end rRNA processing through protection of the mature 5'-end of the 15S rRNA and stabilization of mS47. The removal of the 5' precursor together with the dissociation of Ccm1 may be catalyzed by the 5'-3' exoribonuclease Pet127. Involved in the specific removal of group I introns in mitochondrial encoded transcripts.</text>
</comment>
<organism evidence="6 7">
    <name type="scientific">Jimgerdemannia flammicorona</name>
    <dbReference type="NCBI Taxonomy" id="994334"/>
    <lineage>
        <taxon>Eukaryota</taxon>
        <taxon>Fungi</taxon>
        <taxon>Fungi incertae sedis</taxon>
        <taxon>Mucoromycota</taxon>
        <taxon>Mucoromycotina</taxon>
        <taxon>Endogonomycetes</taxon>
        <taxon>Endogonales</taxon>
        <taxon>Endogonaceae</taxon>
        <taxon>Jimgerdemannia</taxon>
    </lineage>
</organism>
<dbReference type="PROSITE" id="PS51375">
    <property type="entry name" value="PPR"/>
    <property type="match status" value="1"/>
</dbReference>
<dbReference type="SUPFAM" id="SSF48452">
    <property type="entry name" value="TPR-like"/>
    <property type="match status" value="1"/>
</dbReference>
<proteinExistence type="inferred from homology"/>
<dbReference type="InterPro" id="IPR002885">
    <property type="entry name" value="PPR_rpt"/>
</dbReference>
<keyword evidence="7" id="KW-1185">Reference proteome</keyword>
<dbReference type="Pfam" id="PF13041">
    <property type="entry name" value="PPR_2"/>
    <property type="match status" value="1"/>
</dbReference>
<evidence type="ECO:0000256" key="5">
    <source>
        <dbReference type="PROSITE-ProRule" id="PRU00708"/>
    </source>
</evidence>
<protein>
    <recommendedName>
        <fullName evidence="8">Pentacotripeptide-repeat region of PRORP domain-containing protein</fullName>
    </recommendedName>
</protein>
<feature type="repeat" description="PPR" evidence="5">
    <location>
        <begin position="700"/>
        <end position="734"/>
    </location>
</feature>
<evidence type="ECO:0000256" key="2">
    <source>
        <dbReference type="ARBA" id="ARBA00022737"/>
    </source>
</evidence>
<name>A0A433CXX0_9FUNG</name>
<evidence type="ECO:0000313" key="7">
    <source>
        <dbReference type="Proteomes" id="UP000268093"/>
    </source>
</evidence>
<keyword evidence="2" id="KW-0677">Repeat</keyword>
<gene>
    <name evidence="6" type="ORF">BC936DRAFT_137199</name>
</gene>
<dbReference type="PANTHER" id="PTHR47447:SF17">
    <property type="entry name" value="OS12G0638900 PROTEIN"/>
    <property type="match status" value="1"/>
</dbReference>
<dbReference type="NCBIfam" id="TIGR00756">
    <property type="entry name" value="PPR"/>
    <property type="match status" value="2"/>
</dbReference>
<dbReference type="InterPro" id="IPR011990">
    <property type="entry name" value="TPR-like_helical_dom_sf"/>
</dbReference>
<dbReference type="OrthoDB" id="185373at2759"/>
<evidence type="ECO:0008006" key="8">
    <source>
        <dbReference type="Google" id="ProtNLM"/>
    </source>
</evidence>
<comment type="subunit">
    <text evidence="4">Binds to mitochondrial small subunit 15S rRNA.</text>
</comment>
<accession>A0A433CXX0</accession>
<dbReference type="AlphaFoldDB" id="A0A433CXX0"/>
<comment type="similarity">
    <text evidence="1">Belongs to the CCM1 family.</text>
</comment>
<evidence type="ECO:0000313" key="6">
    <source>
        <dbReference type="EMBL" id="RUP43427.1"/>
    </source>
</evidence>
<dbReference type="Proteomes" id="UP000268093">
    <property type="component" value="Unassembled WGS sequence"/>
</dbReference>
<comment type="caution">
    <text evidence="6">The sequence shown here is derived from an EMBL/GenBank/DDBJ whole genome shotgun (WGS) entry which is preliminary data.</text>
</comment>
<dbReference type="Pfam" id="PF01535">
    <property type="entry name" value="PPR"/>
    <property type="match status" value="2"/>
</dbReference>
<sequence length="859" mass="98592">MKIPIYPNLGTWLHFRLMVTSPWYSFSLGHRQYHSVASRLACLRPFDMPFRAASAGRNALNKAFPLFCTRYIHRSATTLPSPNVALPFVTCCPPHVRLVNLERCTPTACAATLSMALRRRMLSTAVAERAEAKPLRPQHRESFEKRKVPVSAEMAELWTKLISMRKSLMETTEEDMQYVWKLYCQLYKENRSELQWLRPKNINTLFRLLYMHSVNSLGLVKHLQMQLTSLNLKLSLADYQIIMETNAKVDKPQKARAVLYDMKRDGVVPTVEIYNTLIKIYVECNGTRIEIAENLVDEMQREWGLHPNTQTFMQMLLGYLSPWQTVVDEKRVRHYFAKLMDIEEKSAFQKTIENVTALLNVVVRWRRYETALFMFEAVMERGLKFKLAGWNMALKACAGTGDMEKTEIFLQRMTEDELSPDAETFKALIIGNLTQSRPFSGATNTRESLAPASSLTGLDASIKTFRAMLAAGFEPDTKIYTSFVEAYMRAERTPENIVILDRLYTAMISDLEDPPALGTFERLVEFHIKRGALAEARRVYYDARQRFAIPFDSGMIQQVKRLIMRFAQHRLMLSATALIYDMLYIGSKPNSRVTCSLIEAHAYYKDMEGARQLVEVLREHGIETDNWVYGTMIFHYFKLDDVRSARELYEERMASGASCKPYVLRQWCNMLLNGYLKAGNINAATRFFNQMLERDQVTPDLVTFNTLLNGYLALGMNDEAVRTMGMMEVRGIRPSMYTISILIFAHIGQQDVKGALNVFHAMPHAGKRPPIGALTALILALFRNGDVENAERIWAFLKRKEAVSPNVYQAMMVGYGQAGAYDKVRALYKKMRNGDKFTLEEGLRPMVEQWVAKDENKVV</sequence>
<reference evidence="6 7" key="1">
    <citation type="journal article" date="2018" name="New Phytol.">
        <title>Phylogenomics of Endogonaceae and evolution of mycorrhizas within Mucoromycota.</title>
        <authorList>
            <person name="Chang Y."/>
            <person name="Desiro A."/>
            <person name="Na H."/>
            <person name="Sandor L."/>
            <person name="Lipzen A."/>
            <person name="Clum A."/>
            <person name="Barry K."/>
            <person name="Grigoriev I.V."/>
            <person name="Martin F.M."/>
            <person name="Stajich J.E."/>
            <person name="Smith M.E."/>
            <person name="Bonito G."/>
            <person name="Spatafora J.W."/>
        </authorList>
    </citation>
    <scope>NUCLEOTIDE SEQUENCE [LARGE SCALE GENOMIC DNA]</scope>
    <source>
        <strain evidence="6 7">GMNB39</strain>
    </source>
</reference>
<dbReference type="Pfam" id="PF13812">
    <property type="entry name" value="PPR_3"/>
    <property type="match status" value="2"/>
</dbReference>
<evidence type="ECO:0000256" key="3">
    <source>
        <dbReference type="ARBA" id="ARBA00044493"/>
    </source>
</evidence>